<keyword evidence="4" id="KW-1185">Reference proteome</keyword>
<feature type="coiled-coil region" evidence="1">
    <location>
        <begin position="3424"/>
        <end position="3631"/>
    </location>
</feature>
<feature type="coiled-coil region" evidence="1">
    <location>
        <begin position="2218"/>
        <end position="2284"/>
    </location>
</feature>
<feature type="coiled-coil region" evidence="1">
    <location>
        <begin position="2511"/>
        <end position="2603"/>
    </location>
</feature>
<feature type="region of interest" description="Disordered" evidence="2">
    <location>
        <begin position="3713"/>
        <end position="3749"/>
    </location>
</feature>
<protein>
    <submittedName>
        <fullName evidence="5">Golgin subfamily B member 1-like isoform X1</fullName>
    </submittedName>
</protein>
<feature type="compositionally biased region" description="Low complexity" evidence="2">
    <location>
        <begin position="2435"/>
        <end position="2458"/>
    </location>
</feature>
<feature type="region of interest" description="Disordered" evidence="2">
    <location>
        <begin position="2658"/>
        <end position="2680"/>
    </location>
</feature>
<feature type="coiled-coil region" evidence="1">
    <location>
        <begin position="2704"/>
        <end position="2869"/>
    </location>
</feature>
<feature type="region of interest" description="Disordered" evidence="2">
    <location>
        <begin position="19"/>
        <end position="45"/>
    </location>
</feature>
<feature type="coiled-coil region" evidence="1">
    <location>
        <begin position="139"/>
        <end position="173"/>
    </location>
</feature>
<feature type="region of interest" description="Disordered" evidence="2">
    <location>
        <begin position="1103"/>
        <end position="1126"/>
    </location>
</feature>
<keyword evidence="1" id="KW-0175">Coiled coil</keyword>
<sequence>MKWYLLLFILQFAMSSASEEPPGEIEGEASESMVHAKEKCEQNKSQLESLKEIMLKNKQSLMKKEEEVQEYARRLSKIKSRAKLSRRSKGGSSATKDATHLIETDVPGTSEELNIDDISQAKTPKAKSTLLQKKLAENRKAFEQRNKEIIETKRAVEEKVEAIRQQLEEKDVAAIGFQRDQLSVLPIKPVMITSDVMAPVQIESIQEKDNKIAELTNKMLELEATIVDLQENLKEKDSVIESKTKAVTLMSADLSRKGKTTLDTLEDTKDEMRTMQEHFILLEESLKNKNENLLMQLQERDKKIVELEDSVDRFEKQIDQQKLSESASADFSRSTMDALVETKEAMKSMQENFVLMESSLKTKNENLLQQLNDYERKLAEANERVFQLESGIGIVKDPSVDDLRYKLEKLETSNKQLQDEKYELQKSVADLQDKVVNISSMHGNGAIIEKDNRILELENLIEELKQSNKLLEEESKAELQKQVTDLTSKNEEYLNKVIDLESLVHRLEEEKNEIAAKLPEEGGVKEEDEKVARLTKELEDLNKSMIKIKAQHKSKVKSLQKQLENFKKVSDTNAELVRLGNQVALLEEEKGNLQLSLVDFDELKASAGDWQERVIDLESKVSAQTKEIEMQIDAIATLENQKLDLMQELHTAKQEISSLEAENAESENLRVTAEMKVVDLEEQLEVLHKSQPEIKTESSTDPSANHSELLKQIQALTQENTELYNRISKLEEKGTSDTGSTESFEAIQELDKTDLLKKIEDLTQKNNELTLKLNKYVEKENTMAGGSIESMNDVNRNELLKKIDQLTQENADLTMKLNRIEEKGSSDTGSTESFERIPEHNESVTKIELLTQENNELMLKVAKLEEELKQMDKSDDQDEKRLKSQIDTLLEENDNQSSELSKLRIELTNLIEENNKLKIGISDTTEDAETSKDEIDFKTELTNLIEENKKLKQQIEMLSADKTDLAAVERKSEISETSKEEIDFKVQIELLLEEKGLLQKEVKELRNSLQQGHEMDQNVQLDEVRIQLEELLKAKEELVMKLSEFEILNKKLENDLLEAMQEKEELHLKLDQLLVDDQNKEEMKLIEKLEKLYKEKEIITREKRELDASSQKSEQQTHETLQSDESSMLQTELMIVASLEREIESHKKLIAEQTSLIEEMKLKLSNKEEELEEKSKQIQHETSEKKIESLENELKEMFNTIEEWKFKCNEMQEKIEKLEAGKTSIEEGFRLLQNENEILLQEKKEKDTEASLLKQELQETTKTFESKLQTHLVVVSEKESEISSLKEELEEKNRDLQNKFAELQNKMIAIDTLQDELNDYKILIQERDSSLTSMSNEMADLNHLVKSKEEEIHSLRRDITDLSDKVEESKPLKDYNDLLEQLKNKDMILDEMECKISATTKENTNLIEKIKNLSQQNSEIKDQLVEKQQELVDLIKTKDNLEGQIVEYKNDKSEAEKRVWDLQTTIETNAKYVDDLQIELKDSYRQMELLKTKQIEDVQLQNEKLENLTEELNAKMQECEVLKGELEEKEKLINNNLTEEVRIALEGKIADLEQKLKDAEDKIQAQLERMKKLTANLKKKAAMCQELESRVAELEEKWTTEKDEKEAKNKQIQEVEILMREKDNRIADLEEKLIKSRNDSIEVSKTIDRLSNDLTNSKEIISVFTQQITEMEEQIVQLRTNLEISTAALNSEKESKNNIISKFEAYRQEVAEENVKKQAELEEVTEKARELSVRMQVMETEYLQQLTLINNLKAENGLLLSKQAQINEKLETVEKESEERRLLLERMDRASTEATQTLEEVTDEMKTQRCSHCEQCQTLVQALEAKLQEREAEIENLDNELANSIGNFVQMRESLRFNDLMNQTGRNRSLEDPYNDLLFQYNSLISSHEEVKSKLEDALKENKELIAKVEELQLANATLEEKVTTTEQSLEENEQNAERLQSVSSSDLITTCQKREAELLNMRQAMEELQKEQLNSIQCIESQKENIEKLLEHKRGLEEEISSLRNDKIACDRIIEDLTMELEAYKNQSTKSEAREEIQLSVAREETQLSSFKSIESQKDVEKLLEENRGLEEEISFLRNDKLACERRIEDLAMELEVYKNESLKREAGEELQEKQLSSIKSTESQKEDIENLLQDTKRSLEQEISTLRSDKLAYERRIEDLLMQLEIYQNQSTRRERKEAPAFDATPQDNIPQLFDASKIFGLPSSSDSDLLANKEVKRMQALLDEKEAQCSNLTQEINHLQKLMIEERTQMSQNYSQCLEELEMSQKKLHVAQTNLEELEQVRMQEDSHIDWLNTELLNLSLQIMEQQNNMRKDIQIEELNMTLNSIKESLRKISLERDQQIAIVESYKSQIDHLKGELQNVTDPGATQELKNQIVVLMKTVDLLQLQVNDLPRSLEGHEDSTSRISRERDETKERIANLTQTLEDVYKESQKTVSTTDTSKDSVPPQETQQQTTEAMKVQEETLGDVASAWAADSTEKLNIDEDTWGWNAEDVLPTGEEQLALFPNTEIQLRATIDDLQDQIKDLEKDRERMIEESKSAQLRNAKMIKKLKEYKVQVENLQQQLKIQKSSDFYELDSAIEEELKSQISKLEKALTEAGEEQKSIISEKEALVKRLDVVLAANERYMEMKERQDMEMEVLRIRSKELTDKVETLEKRLSESQKDSEENAGKEDSKATTFVQQDSKVTMSVQQHPRAKRFASDEDYESLCQKYKEEIDDLKDEMEALATENEQLQRFLEEQKMKLSNLTSKQSAEEAESIQIVEDLNKRISELQSLLSKSKEEYDLLRKQYEQSLMDANDQVTIMRQNTDFLKEATFEKTSKLEAEITDLRQQLQISESNFLGSQKNLEDSLKEKENLEERLTTSTASYEKQLSSLNASMAEITDLLNIRIQEVADLKQELQRQYVVNVDYEDTKVKLEEVVEGLNRELSEKKKQIETLNETLNRSTQELVEKYTIEMEEKEKEIRNLQEKLFKLEASLNETLNAKETEFLQSQNVEKEKELQSLQEKLITLQSTLNDYSLGQQNNLMQIEAQRQELEYLKQNLIEKESILESLQTDLISTREELNSRESELSKTKEDNHRYLQSIEEIQKRLNEAEAKSIDSNQSFSEEVQSLEQENQSLTQEIQSLKQEIQSLKQEIQSLRSIVMEKDSTLQRYSEESAQYKIITNNNEMEIQRLETELLKKSEEINTLTFELEETRKILEETKCTLKEKVSLLENANQALNEKQTELAQTSSVSQQSSAQDQSSSNIIDGLPLFRMTDNSHSLQQTIDTMQAELEKRQEEIEHLKYILNENTYPSMIQKMQERINCLYNEKSELESSLELANLRNDEKEQEINDLKHQMQSHELVLKEEEGGRNTSSREDPTFRRSIQDQEQIVRLQNDLYTKEQEISELKYIISEKDSHLSLLSSMEPQSDDFELRETLQRLTADLYDKEQEIQQLKSSISKLEAETFRLQQFERLSEETRNALEKLNIEKEEVRLQAEEFLQNKLKEKELEIDEIKQKLSEENRSILDQLQLRDRDIENLKKQLEEFVAINQSTKNELHQRNEELNRVESELIEKERILNEWSITKDVELKNLQIQIQEKEARIEELSMLSNQEEKQLAELKNTLEARETEINSLKSLLEEKVSEYQLIQSVLKKEVADPSMAQSAEASSDESKSSNSQELDLALYMLHQRDVRCEELTHELMQLLEERDTLQLRLSNAIRVNEELRKAGGSSDSPKKEATMSSDGGEPVVEQPSPSKSEGPVEIAKEAINDPIGEDKERLALKLSQLHTMSHAKDVRLRDERELRHTQQMSLLAHKDVLSTLPPEAAARLVNANYTLCMYSQNELHVLNPFGLPRSILY</sequence>
<accession>A0AAJ7W9F3</accession>
<feature type="coiled-coil region" evidence="1">
    <location>
        <begin position="628"/>
        <end position="823"/>
    </location>
</feature>
<gene>
    <name evidence="5" type="primary">LOC108623220</name>
</gene>
<evidence type="ECO:0000256" key="2">
    <source>
        <dbReference type="SAM" id="MobiDB-lite"/>
    </source>
</evidence>
<dbReference type="GeneID" id="108623220"/>
<dbReference type="Proteomes" id="UP000694925">
    <property type="component" value="Unplaced"/>
</dbReference>
<evidence type="ECO:0000313" key="4">
    <source>
        <dbReference type="Proteomes" id="UP000694925"/>
    </source>
</evidence>
<organism evidence="4 5">
    <name type="scientific">Ceratina calcarata</name>
    <dbReference type="NCBI Taxonomy" id="156304"/>
    <lineage>
        <taxon>Eukaryota</taxon>
        <taxon>Metazoa</taxon>
        <taxon>Ecdysozoa</taxon>
        <taxon>Arthropoda</taxon>
        <taxon>Hexapoda</taxon>
        <taxon>Insecta</taxon>
        <taxon>Pterygota</taxon>
        <taxon>Neoptera</taxon>
        <taxon>Endopterygota</taxon>
        <taxon>Hymenoptera</taxon>
        <taxon>Apocrita</taxon>
        <taxon>Aculeata</taxon>
        <taxon>Apoidea</taxon>
        <taxon>Anthophila</taxon>
        <taxon>Apidae</taxon>
        <taxon>Ceratina</taxon>
        <taxon>Zadontomerus</taxon>
    </lineage>
</organism>
<feature type="compositionally biased region" description="Polar residues" evidence="2">
    <location>
        <begin position="1108"/>
        <end position="1126"/>
    </location>
</feature>
<feature type="coiled-coil region" evidence="1">
    <location>
        <begin position="1881"/>
        <end position="2172"/>
    </location>
</feature>
<name>A0AAJ7W9F3_9HYME</name>
<evidence type="ECO:0000256" key="3">
    <source>
        <dbReference type="SAM" id="SignalP"/>
    </source>
</evidence>
<feature type="coiled-coil region" evidence="1">
    <location>
        <begin position="205"/>
        <end position="239"/>
    </location>
</feature>
<dbReference type="RefSeq" id="XP_026667897.1">
    <property type="nucleotide sequence ID" value="XM_026812096.1"/>
</dbReference>
<feature type="coiled-coil region" evidence="1">
    <location>
        <begin position="1773"/>
        <end position="1847"/>
    </location>
</feature>
<feature type="region of interest" description="Disordered" evidence="2">
    <location>
        <begin position="3227"/>
        <end position="3249"/>
    </location>
</feature>
<feature type="compositionally biased region" description="Low complexity" evidence="2">
    <location>
        <begin position="3233"/>
        <end position="3249"/>
    </location>
</feature>
<evidence type="ECO:0000313" key="5">
    <source>
        <dbReference type="RefSeq" id="XP_026667897.1"/>
    </source>
</evidence>
<feature type="coiled-coil region" evidence="1">
    <location>
        <begin position="3264"/>
        <end position="3349"/>
    </location>
</feature>
<reference evidence="5" key="1">
    <citation type="submission" date="2025-08" db="UniProtKB">
        <authorList>
            <consortium name="RefSeq"/>
        </authorList>
    </citation>
    <scope>IDENTIFICATION</scope>
    <source>
        <tissue evidence="5">Whole body</tissue>
    </source>
</reference>
<dbReference type="PANTHER" id="PTHR23159">
    <property type="entry name" value="CENTROSOMAL PROTEIN 2"/>
    <property type="match status" value="1"/>
</dbReference>
<feature type="coiled-coil region" evidence="1">
    <location>
        <begin position="357"/>
        <end position="589"/>
    </location>
</feature>
<keyword evidence="3" id="KW-0732">Signal</keyword>
<dbReference type="PANTHER" id="PTHR23159:SF31">
    <property type="entry name" value="CENTROSOME-ASSOCIATED PROTEIN CEP250 ISOFORM X1"/>
    <property type="match status" value="1"/>
</dbReference>
<feature type="compositionally biased region" description="Basic and acidic residues" evidence="2">
    <location>
        <begin position="2658"/>
        <end position="2677"/>
    </location>
</feature>
<feature type="coiled-coil region" evidence="1">
    <location>
        <begin position="1136"/>
        <end position="1741"/>
    </location>
</feature>
<feature type="signal peptide" evidence="3">
    <location>
        <begin position="1"/>
        <end position="18"/>
    </location>
</feature>
<feature type="chain" id="PRO_5042513389" evidence="3">
    <location>
        <begin position="19"/>
        <end position="3846"/>
    </location>
</feature>
<feature type="coiled-coil region" evidence="1">
    <location>
        <begin position="283"/>
        <end position="324"/>
    </location>
</feature>
<dbReference type="SUPFAM" id="SSF90257">
    <property type="entry name" value="Myosin rod fragments"/>
    <property type="match status" value="1"/>
</dbReference>
<proteinExistence type="predicted"/>
<evidence type="ECO:0000256" key="1">
    <source>
        <dbReference type="SAM" id="Coils"/>
    </source>
</evidence>
<feature type="region of interest" description="Disordered" evidence="2">
    <location>
        <begin position="2431"/>
        <end position="2458"/>
    </location>
</feature>